<evidence type="ECO:0000313" key="2">
    <source>
        <dbReference type="EMBL" id="MBB5620640.1"/>
    </source>
</evidence>
<proteinExistence type="predicted"/>
<comment type="caution">
    <text evidence="2">The sequence shown here is derived from an EMBL/GenBank/DDBJ whole genome shotgun (WGS) entry which is preliminary data.</text>
</comment>
<keyword evidence="1" id="KW-0732">Signal</keyword>
<dbReference type="RefSeq" id="WP_183866643.1">
    <property type="nucleotide sequence ID" value="NZ_JACHCF010000003.1"/>
</dbReference>
<feature type="signal peptide" evidence="1">
    <location>
        <begin position="1"/>
        <end position="22"/>
    </location>
</feature>
<reference evidence="2 3" key="1">
    <citation type="submission" date="2020-08" db="EMBL/GenBank/DDBJ databases">
        <title>Genomic Encyclopedia of Type Strains, Phase IV (KMG-V): Genome sequencing to study the core and pangenomes of soil and plant-associated prokaryotes.</title>
        <authorList>
            <person name="Whitman W."/>
        </authorList>
    </citation>
    <scope>NUCLEOTIDE SEQUENCE [LARGE SCALE GENOMIC DNA]</scope>
    <source>
        <strain evidence="2 3">MP7CTX6</strain>
    </source>
</reference>
<dbReference type="AlphaFoldDB" id="A0A7W8YSF3"/>
<gene>
    <name evidence="2" type="ORF">HDE69_001689</name>
</gene>
<sequence>MRFKYYIIFSLVLLFFKGVAQNDTSSFKYRKPLFDFNYQKPVFKLQNEQLSNKHRFLRFSVVTGYREGVKQGPGPFGLNFTSSIDTVTGLQILSMYNLSIADIVTHGMVRRNEIFLEVDDPSKYIYDPKYGDKENWMRKNAYCYELALPLGTIKGVNTLDEYLANLFGVKFGMEKRLVKALILVRTSTLDKLKSAGKGEGKYDMKGYFNNVPIDRLNHPLAEAGLPPMVDETGYKDPIDMNLKIDSWTDLPALRTELHRYDLDLIDGMRELEMFVIKKSN</sequence>
<evidence type="ECO:0000313" key="3">
    <source>
        <dbReference type="Proteomes" id="UP000537718"/>
    </source>
</evidence>
<organism evidence="2 3">
    <name type="scientific">Pedobacter cryoconitis</name>
    <dbReference type="NCBI Taxonomy" id="188932"/>
    <lineage>
        <taxon>Bacteria</taxon>
        <taxon>Pseudomonadati</taxon>
        <taxon>Bacteroidota</taxon>
        <taxon>Sphingobacteriia</taxon>
        <taxon>Sphingobacteriales</taxon>
        <taxon>Sphingobacteriaceae</taxon>
        <taxon>Pedobacter</taxon>
    </lineage>
</organism>
<name>A0A7W8YSF3_9SPHI</name>
<feature type="chain" id="PRO_5031317008" evidence="1">
    <location>
        <begin position="23"/>
        <end position="280"/>
    </location>
</feature>
<protein>
    <submittedName>
        <fullName evidence="2">Uncharacterized protein</fullName>
    </submittedName>
</protein>
<accession>A0A7W8YSF3</accession>
<evidence type="ECO:0000256" key="1">
    <source>
        <dbReference type="SAM" id="SignalP"/>
    </source>
</evidence>
<dbReference type="Proteomes" id="UP000537718">
    <property type="component" value="Unassembled WGS sequence"/>
</dbReference>
<dbReference type="EMBL" id="JACHCF010000003">
    <property type="protein sequence ID" value="MBB5620640.1"/>
    <property type="molecule type" value="Genomic_DNA"/>
</dbReference>